<feature type="compositionally biased region" description="Basic and acidic residues" evidence="1">
    <location>
        <begin position="1238"/>
        <end position="1253"/>
    </location>
</feature>
<feature type="region of interest" description="Disordered" evidence="1">
    <location>
        <begin position="1230"/>
        <end position="1254"/>
    </location>
</feature>
<dbReference type="PANTHER" id="PTHR45662">
    <property type="entry name" value="PHOSPHATIDYLINOSITIDE PHOSPHATASE SAC1"/>
    <property type="match status" value="1"/>
</dbReference>
<organism evidence="3 4">
    <name type="scientific">Calicophoron daubneyi</name>
    <name type="common">Rumen fluke</name>
    <name type="synonym">Paramphistomum daubneyi</name>
    <dbReference type="NCBI Taxonomy" id="300641"/>
    <lineage>
        <taxon>Eukaryota</taxon>
        <taxon>Metazoa</taxon>
        <taxon>Spiralia</taxon>
        <taxon>Lophotrochozoa</taxon>
        <taxon>Platyhelminthes</taxon>
        <taxon>Trematoda</taxon>
        <taxon>Digenea</taxon>
        <taxon>Plagiorchiida</taxon>
        <taxon>Pronocephalata</taxon>
        <taxon>Paramphistomoidea</taxon>
        <taxon>Paramphistomidae</taxon>
        <taxon>Calicophoron</taxon>
    </lineage>
</organism>
<feature type="region of interest" description="Disordered" evidence="1">
    <location>
        <begin position="1112"/>
        <end position="1215"/>
    </location>
</feature>
<evidence type="ECO:0000256" key="1">
    <source>
        <dbReference type="SAM" id="MobiDB-lite"/>
    </source>
</evidence>
<feature type="compositionally biased region" description="Polar residues" evidence="1">
    <location>
        <begin position="322"/>
        <end position="341"/>
    </location>
</feature>
<gene>
    <name evidence="3" type="ORF">CDAUBV1_LOCUS9888</name>
</gene>
<dbReference type="Proteomes" id="UP001497525">
    <property type="component" value="Unassembled WGS sequence"/>
</dbReference>
<proteinExistence type="predicted"/>
<feature type="region of interest" description="Disordered" evidence="1">
    <location>
        <begin position="1049"/>
        <end position="1071"/>
    </location>
</feature>
<dbReference type="Pfam" id="PF02383">
    <property type="entry name" value="Syja_N"/>
    <property type="match status" value="1"/>
</dbReference>
<reference evidence="3" key="1">
    <citation type="submission" date="2024-06" db="EMBL/GenBank/DDBJ databases">
        <authorList>
            <person name="Liu X."/>
            <person name="Lenzi L."/>
            <person name="Haldenby T S."/>
            <person name="Uol C."/>
        </authorList>
    </citation>
    <scope>NUCLEOTIDE SEQUENCE</scope>
</reference>
<evidence type="ECO:0000313" key="3">
    <source>
        <dbReference type="EMBL" id="CAL5135775.1"/>
    </source>
</evidence>
<name>A0AAV2TGH3_CALDB</name>
<dbReference type="InterPro" id="IPR002013">
    <property type="entry name" value="SAC_dom"/>
</dbReference>
<dbReference type="GO" id="GO:2001135">
    <property type="term" value="P:regulation of endocytic recycling"/>
    <property type="evidence" value="ECO:0007669"/>
    <property type="project" value="TreeGrafter"/>
</dbReference>
<dbReference type="GO" id="GO:0005769">
    <property type="term" value="C:early endosome"/>
    <property type="evidence" value="ECO:0007669"/>
    <property type="project" value="TreeGrafter"/>
</dbReference>
<feature type="compositionally biased region" description="Polar residues" evidence="1">
    <location>
        <begin position="1142"/>
        <end position="1153"/>
    </location>
</feature>
<feature type="compositionally biased region" description="Basic and acidic residues" evidence="1">
    <location>
        <begin position="1193"/>
        <end position="1203"/>
    </location>
</feature>
<dbReference type="EMBL" id="CAXLJL010000268">
    <property type="protein sequence ID" value="CAL5135775.1"/>
    <property type="molecule type" value="Genomic_DNA"/>
</dbReference>
<dbReference type="GO" id="GO:0043812">
    <property type="term" value="F:phosphatidylinositol-4-phosphate phosphatase activity"/>
    <property type="evidence" value="ECO:0007669"/>
    <property type="project" value="TreeGrafter"/>
</dbReference>
<sequence>MPMDLVETNANYIFKSGSKALYCDRLTGKLSIKDAAKIYKEWSPVCLGKVDGIIGKLRYYPDSCWRILFIRDSEHVGYLPDGSEIRRVLQFSTLALDTNCPGDLNLNVCDLDHSDIEKRAPKAPDTTNCQKQLISQVPKLFRTTAFTVDAKQFHQTQREKYERRIHEELIRLLNLEEGNFFYFCPNGGDATSWTQRKYSPNYYTGVNANEVDDASTLLKPTWRQPAWRRADPKFFWNSNLLSEVIAEADQLLSSQGFPAYGTQPTSSFHAESFREVLSDLEGLIMPIVQGYVETERISLRNSDSVNSKPSTVCADLRAESKQPVSMSSSVPLTPENLSGPNSSVTTHNISMFVLDPDNIQTKQENMSSVFSSCYRDHSSLKTLSELSPEEKNSAVKVNATQVRTSQCCSSTDITIILFSRRSRYRAGTRYRRRGIDPDGHVANYVETEQILQTHMADHPHVVAFLQARGSVPLYWSQTGLKYRPPINLEKDDADNQAAFARHWNQLSDFEQLFIVSLLDTGRKRAENRLSEAYVHHLMLYNKEKFTVILFDFHDYCRGLRFENASILLANMMDTLRDMKFCWVVQDELICRQRWIFRVNCLDCLDRTNLVQCMFAGVMMATQLKKFGLLGPEDGLPSPIMHTTQRMWANNGDAISHQYAGTAAMKGDFTRTGERTMNGMMRDGVSSVNRYYLRFREIVRQAAIDLLLGNEDSPELILIRSGAGVESASMQAREECIKKLLRRCRSMLLSPKETPLSECLLTVYSELISDPVQVNTILVVSDQYLHFIRIDLPLHSRRPVYVRIPVNAIQKLELGLEPSVFRARRHVLRIFYAPPDSVGGDAVEQKSPPKSDDQASNIVRAVNPKSRPNLVLPSNECARSKTGSVSDSDVCDVVQLTHTEHCPSSGVDSNHTGDECSRVLESKVVTERHKPPRSTLPGQEKVGPFSKLTPPAQYCMVFTQPDVRLFNTVLVPVPVGEEAMQALQVVASMILVGVGSQGRGLDLQEPSPRNKLQRIRQAPIPTAYQPSWNPEQFFAKINFSTWYRDPRPWARRRPTSKPPTLADLSGSPDKYDDMNEAANYSTINAPSRMDRFKERFSQLKLPDIRLRLANRSAAPTEPPSIQEHMQSALPAKSATSDLPFAPTKSQRTSGTFLNELSRLVQRPLWPDGGTPSTPQTGEEVPLTCTHQPPNPNRGSDDSDARASEDGSTSDISDYEFGDADDEADREMPFRIPARNFDPSSHDRSQTSHSRDNRRSSILNSISNFRDDSVISNRVGSLATIAEKRWSLPSLDQRIQVEPQSSSNELMYARASAVVDRTVVLEILKERMSQSENNLDKPLPRLSFKRTKQFTSEQILNFTVPQQGEHVDLEAENPPFNSENKQNADEFSLVRPEDLPDIAVENAKTTERLKKKQLAAMVRLDEIRKETCPDKPIRTSFIIF</sequence>
<evidence type="ECO:0000259" key="2">
    <source>
        <dbReference type="PROSITE" id="PS50275"/>
    </source>
</evidence>
<evidence type="ECO:0000313" key="4">
    <source>
        <dbReference type="Proteomes" id="UP001497525"/>
    </source>
</evidence>
<dbReference type="GO" id="GO:0046856">
    <property type="term" value="P:phosphatidylinositol dephosphorylation"/>
    <property type="evidence" value="ECO:0007669"/>
    <property type="project" value="TreeGrafter"/>
</dbReference>
<dbReference type="PROSITE" id="PS50275">
    <property type="entry name" value="SAC"/>
    <property type="match status" value="1"/>
</dbReference>
<protein>
    <recommendedName>
        <fullName evidence="2">SAC domain-containing protein</fullName>
    </recommendedName>
</protein>
<dbReference type="GO" id="GO:0045334">
    <property type="term" value="C:clathrin-coated endocytic vesicle"/>
    <property type="evidence" value="ECO:0007669"/>
    <property type="project" value="TreeGrafter"/>
</dbReference>
<accession>A0AAV2TGH3</accession>
<feature type="domain" description="SAC" evidence="2">
    <location>
        <begin position="172"/>
        <end position="660"/>
    </location>
</feature>
<feature type="region of interest" description="Disordered" evidence="1">
    <location>
        <begin position="319"/>
        <end position="341"/>
    </location>
</feature>
<comment type="caution">
    <text evidence="3">The sequence shown here is derived from an EMBL/GenBank/DDBJ whole genome shotgun (WGS) entry which is preliminary data.</text>
</comment>
<dbReference type="PANTHER" id="PTHR45662:SF8">
    <property type="entry name" value="PHOSPHATIDYLINOSITIDE PHOSPHATASE SAC2"/>
    <property type="match status" value="1"/>
</dbReference>